<name>A0ABQ3FR67_9RHOB</name>
<organism evidence="1 2">
    <name type="scientific">Gemmobacter nanjingensis</name>
    <dbReference type="NCBI Taxonomy" id="488454"/>
    <lineage>
        <taxon>Bacteria</taxon>
        <taxon>Pseudomonadati</taxon>
        <taxon>Pseudomonadota</taxon>
        <taxon>Alphaproteobacteria</taxon>
        <taxon>Rhodobacterales</taxon>
        <taxon>Paracoccaceae</taxon>
        <taxon>Gemmobacter</taxon>
    </lineage>
</organism>
<keyword evidence="2" id="KW-1185">Reference proteome</keyword>
<sequence length="94" mass="9685">MPVEWSGLGSAATVPINSGATITSMGSGTPQANIQTSELSMPDAMSSISQSVCPVGQAFAVASISPRANKMKLARKSLMRAAIKADRECIMVSV</sequence>
<reference evidence="2" key="1">
    <citation type="journal article" date="2019" name="Int. J. Syst. Evol. Microbiol.">
        <title>The Global Catalogue of Microorganisms (GCM) 10K type strain sequencing project: providing services to taxonomists for standard genome sequencing and annotation.</title>
        <authorList>
            <consortium name="The Broad Institute Genomics Platform"/>
            <consortium name="The Broad Institute Genome Sequencing Center for Infectious Disease"/>
            <person name="Wu L."/>
            <person name="Ma J."/>
        </authorList>
    </citation>
    <scope>NUCLEOTIDE SEQUENCE [LARGE SCALE GENOMIC DNA]</scope>
    <source>
        <strain evidence="2">KCTC 23298</strain>
    </source>
</reference>
<dbReference type="EMBL" id="BMYI01000017">
    <property type="protein sequence ID" value="GHC35280.1"/>
    <property type="molecule type" value="Genomic_DNA"/>
</dbReference>
<comment type="caution">
    <text evidence="1">The sequence shown here is derived from an EMBL/GenBank/DDBJ whole genome shotgun (WGS) entry which is preliminary data.</text>
</comment>
<dbReference type="Proteomes" id="UP000658305">
    <property type="component" value="Unassembled WGS sequence"/>
</dbReference>
<evidence type="ECO:0000313" key="2">
    <source>
        <dbReference type="Proteomes" id="UP000658305"/>
    </source>
</evidence>
<protein>
    <submittedName>
        <fullName evidence="1">Uncharacterized protein</fullName>
    </submittedName>
</protein>
<gene>
    <name evidence="1" type="ORF">GCM10007291_40830</name>
</gene>
<proteinExistence type="predicted"/>
<evidence type="ECO:0000313" key="1">
    <source>
        <dbReference type="EMBL" id="GHC35280.1"/>
    </source>
</evidence>
<accession>A0ABQ3FR67</accession>